<comment type="caution">
    <text evidence="11">The sequence shown here is derived from an EMBL/GenBank/DDBJ whole genome shotgun (WGS) entry which is preliminary data.</text>
</comment>
<dbReference type="PANTHER" id="PTHR30469">
    <property type="entry name" value="MULTIDRUG RESISTANCE PROTEIN MDTA"/>
    <property type="match status" value="1"/>
</dbReference>
<evidence type="ECO:0000259" key="10">
    <source>
        <dbReference type="Pfam" id="PF25967"/>
    </source>
</evidence>
<dbReference type="RefSeq" id="WP_336131536.1">
    <property type="nucleotide sequence ID" value="NZ_JBANDL010000002.1"/>
</dbReference>
<feature type="domain" description="Multidrug resistance protein MdtA-like barrel-sandwich hybrid" evidence="8">
    <location>
        <begin position="78"/>
        <end position="219"/>
    </location>
</feature>
<proteinExistence type="inferred from homology"/>
<dbReference type="Gene3D" id="2.40.30.170">
    <property type="match status" value="1"/>
</dbReference>
<feature type="domain" description="Multidrug resistance protein MdtA-like C-terminal permuted SH3" evidence="10">
    <location>
        <begin position="311"/>
        <end position="367"/>
    </location>
</feature>
<keyword evidence="5" id="KW-0997">Cell inner membrane</keyword>
<comment type="subcellular location">
    <subcellularLocation>
        <location evidence="1">Cell membrane</location>
    </subcellularLocation>
</comment>
<comment type="similarity">
    <text evidence="2">Belongs to the membrane fusion protein (MFP) (TC 8.A.1) family.</text>
</comment>
<evidence type="ECO:0000256" key="1">
    <source>
        <dbReference type="ARBA" id="ARBA00004236"/>
    </source>
</evidence>
<dbReference type="Gene3D" id="2.40.420.20">
    <property type="match status" value="1"/>
</dbReference>
<dbReference type="Gene3D" id="2.40.50.100">
    <property type="match status" value="1"/>
</dbReference>
<evidence type="ECO:0000259" key="7">
    <source>
        <dbReference type="Pfam" id="PF25876"/>
    </source>
</evidence>
<keyword evidence="6" id="KW-0472">Membrane</keyword>
<reference evidence="11 12" key="1">
    <citation type="submission" date="2024-02" db="EMBL/GenBank/DDBJ databases">
        <title>Lysobacter Genome Sequencing and Mining.</title>
        <authorList>
            <person name="Bierman J."/>
            <person name="Walker M.C."/>
        </authorList>
    </citation>
    <scope>NUCLEOTIDE SEQUENCE [LARGE SCALE GENOMIC DNA]</scope>
    <source>
        <strain evidence="11 12">PB6250</strain>
    </source>
</reference>
<dbReference type="InterPro" id="IPR058627">
    <property type="entry name" value="MdtA-like_C"/>
</dbReference>
<gene>
    <name evidence="11" type="ORF">V2J18_08410</name>
</gene>
<name>A0ABU8D101_9GAMM</name>
<accession>A0ABU8D101</accession>
<dbReference type="InterPro" id="IPR058625">
    <property type="entry name" value="MdtA-like_BSH"/>
</dbReference>
<dbReference type="Proteomes" id="UP001387215">
    <property type="component" value="Unassembled WGS sequence"/>
</dbReference>
<dbReference type="InterPro" id="IPR058624">
    <property type="entry name" value="MdtA-like_HH"/>
</dbReference>
<organism evidence="11 12">
    <name type="scientific">Lysobacter firmicutimachus</name>
    <dbReference type="NCBI Taxonomy" id="1792846"/>
    <lineage>
        <taxon>Bacteria</taxon>
        <taxon>Pseudomonadati</taxon>
        <taxon>Pseudomonadota</taxon>
        <taxon>Gammaproteobacteria</taxon>
        <taxon>Lysobacterales</taxon>
        <taxon>Lysobacteraceae</taxon>
        <taxon>Lysobacter</taxon>
    </lineage>
</organism>
<evidence type="ECO:0000256" key="3">
    <source>
        <dbReference type="ARBA" id="ARBA00022448"/>
    </source>
</evidence>
<dbReference type="Gene3D" id="1.10.287.470">
    <property type="entry name" value="Helix hairpin bin"/>
    <property type="match status" value="1"/>
</dbReference>
<dbReference type="NCBIfam" id="TIGR01730">
    <property type="entry name" value="RND_mfp"/>
    <property type="match status" value="1"/>
</dbReference>
<dbReference type="Pfam" id="PF25917">
    <property type="entry name" value="BSH_RND"/>
    <property type="match status" value="1"/>
</dbReference>
<evidence type="ECO:0000256" key="4">
    <source>
        <dbReference type="ARBA" id="ARBA00022475"/>
    </source>
</evidence>
<dbReference type="Pfam" id="PF25876">
    <property type="entry name" value="HH_MFP_RND"/>
    <property type="match status" value="1"/>
</dbReference>
<sequence length="387" mass="40936">MPPAADRSLSPRARKRAYAVSVLAAALAAGLAWGGFGSRGAPPPKPPSPVPVTFASVERRDVPHWQETIGTVTSLQSAVLRPQVDGVLTQVLFHEGQTVKRGQLLARIDDRAIRAGLDGAQAQRERDAALLRAAKSDLSRFRQLSGAQLIAKQMLDQQSASVQQLQATAQGNQAAVDAAQVQLSYTRIVSPIDGRVGLRRVDPGNVVRTGDAQGLVTVQQVDPISVVFSLTQDQLPALRAAQAAGTVAVQALDRDAGRVLGEGELRVIDNRVDEATGTVRLRAVFDNPGDRLWPGQLVSVRVRTGEERGATVVAAEALQRGVEGSFVYRLGSDGKVAAVPVQIGYQDDALAVVRGLRPGDTVVRDGQSRLKPGTAVVAAKPSSPVLR</sequence>
<keyword evidence="12" id="KW-1185">Reference proteome</keyword>
<keyword evidence="4" id="KW-1003">Cell membrane</keyword>
<dbReference type="Pfam" id="PF25944">
    <property type="entry name" value="Beta-barrel_RND"/>
    <property type="match status" value="1"/>
</dbReference>
<feature type="domain" description="Multidrug resistance protein MdtA-like beta-barrel" evidence="9">
    <location>
        <begin position="223"/>
        <end position="305"/>
    </location>
</feature>
<dbReference type="Pfam" id="PF25967">
    <property type="entry name" value="RND-MFP_C"/>
    <property type="match status" value="1"/>
</dbReference>
<evidence type="ECO:0000256" key="6">
    <source>
        <dbReference type="ARBA" id="ARBA00023136"/>
    </source>
</evidence>
<dbReference type="InterPro" id="IPR058626">
    <property type="entry name" value="MdtA-like_b-barrel"/>
</dbReference>
<evidence type="ECO:0000259" key="9">
    <source>
        <dbReference type="Pfam" id="PF25944"/>
    </source>
</evidence>
<dbReference type="EMBL" id="JBANDL010000002">
    <property type="protein sequence ID" value="MEI2454698.1"/>
    <property type="molecule type" value="Genomic_DNA"/>
</dbReference>
<dbReference type="InterPro" id="IPR006143">
    <property type="entry name" value="RND_pump_MFP"/>
</dbReference>
<keyword evidence="3" id="KW-0813">Transport</keyword>
<dbReference type="SUPFAM" id="SSF111369">
    <property type="entry name" value="HlyD-like secretion proteins"/>
    <property type="match status" value="1"/>
</dbReference>
<evidence type="ECO:0000313" key="11">
    <source>
        <dbReference type="EMBL" id="MEI2454698.1"/>
    </source>
</evidence>
<protein>
    <submittedName>
        <fullName evidence="11">Efflux RND transporter periplasmic adaptor subunit</fullName>
    </submittedName>
</protein>
<evidence type="ECO:0000256" key="5">
    <source>
        <dbReference type="ARBA" id="ARBA00022519"/>
    </source>
</evidence>
<evidence type="ECO:0000313" key="12">
    <source>
        <dbReference type="Proteomes" id="UP001387215"/>
    </source>
</evidence>
<dbReference type="PANTHER" id="PTHR30469:SF12">
    <property type="entry name" value="MULTIDRUG RESISTANCE PROTEIN MDTA"/>
    <property type="match status" value="1"/>
</dbReference>
<evidence type="ECO:0000259" key="8">
    <source>
        <dbReference type="Pfam" id="PF25917"/>
    </source>
</evidence>
<evidence type="ECO:0000256" key="2">
    <source>
        <dbReference type="ARBA" id="ARBA00009477"/>
    </source>
</evidence>
<feature type="domain" description="Multidrug resistance protein MdtA-like alpha-helical hairpin" evidence="7">
    <location>
        <begin position="118"/>
        <end position="186"/>
    </location>
</feature>